<protein>
    <recommendedName>
        <fullName evidence="1">Reverse transcriptase domain-containing protein</fullName>
    </recommendedName>
</protein>
<dbReference type="PROSITE" id="PS50878">
    <property type="entry name" value="RT_POL"/>
    <property type="match status" value="1"/>
</dbReference>
<dbReference type="OrthoDB" id="9950135at2759"/>
<dbReference type="InterPro" id="IPR052055">
    <property type="entry name" value="Hepadnavirus_pol/RT"/>
</dbReference>
<evidence type="ECO:0000313" key="3">
    <source>
        <dbReference type="Proteomes" id="UP000324800"/>
    </source>
</evidence>
<accession>A0A5J4TWZ2</accession>
<comment type="caution">
    <text evidence="2">The sequence shown here is derived from an EMBL/GenBank/DDBJ whole genome shotgun (WGS) entry which is preliminary data.</text>
</comment>
<sequence length="163" mass="19548">KREMEKDTRCESAEQIDCRLPLQGERFERGETNKSQPYLTFEFQNNRYTFRAMPFGTKHSPIYFATAIEPIMQQIRIKTEIKIINYVDNILLLHQNKEYLKNMTQKVIETLKYFGFTMNTEKSETKPKQTVIFLVWEWNLTNATVKTKPKNRLLLLQDLYNIR</sequence>
<dbReference type="EMBL" id="SNRW01024602">
    <property type="protein sequence ID" value="KAA6362141.1"/>
    <property type="molecule type" value="Genomic_DNA"/>
</dbReference>
<feature type="domain" description="Reverse transcriptase" evidence="1">
    <location>
        <begin position="1"/>
        <end position="138"/>
    </location>
</feature>
<dbReference type="InterPro" id="IPR000477">
    <property type="entry name" value="RT_dom"/>
</dbReference>
<dbReference type="InterPro" id="IPR043502">
    <property type="entry name" value="DNA/RNA_pol_sf"/>
</dbReference>
<dbReference type="Gene3D" id="3.10.10.10">
    <property type="entry name" value="HIV Type 1 Reverse Transcriptase, subunit A, domain 1"/>
    <property type="match status" value="1"/>
</dbReference>
<organism evidence="2 3">
    <name type="scientific">Streblomastix strix</name>
    <dbReference type="NCBI Taxonomy" id="222440"/>
    <lineage>
        <taxon>Eukaryota</taxon>
        <taxon>Metamonada</taxon>
        <taxon>Preaxostyla</taxon>
        <taxon>Oxymonadida</taxon>
        <taxon>Streblomastigidae</taxon>
        <taxon>Streblomastix</taxon>
    </lineage>
</organism>
<dbReference type="InterPro" id="IPR043128">
    <property type="entry name" value="Rev_trsase/Diguanyl_cyclase"/>
</dbReference>
<dbReference type="Proteomes" id="UP000324800">
    <property type="component" value="Unassembled WGS sequence"/>
</dbReference>
<evidence type="ECO:0000313" key="2">
    <source>
        <dbReference type="EMBL" id="KAA6362141.1"/>
    </source>
</evidence>
<evidence type="ECO:0000259" key="1">
    <source>
        <dbReference type="PROSITE" id="PS50878"/>
    </source>
</evidence>
<gene>
    <name evidence="2" type="ORF">EZS28_042331</name>
</gene>
<feature type="non-terminal residue" evidence="2">
    <location>
        <position position="1"/>
    </location>
</feature>
<dbReference type="SUPFAM" id="SSF56672">
    <property type="entry name" value="DNA/RNA polymerases"/>
    <property type="match status" value="1"/>
</dbReference>
<dbReference type="Gene3D" id="3.30.70.270">
    <property type="match status" value="1"/>
</dbReference>
<dbReference type="AlphaFoldDB" id="A0A5J4TWZ2"/>
<proteinExistence type="predicted"/>
<reference evidence="2 3" key="1">
    <citation type="submission" date="2019-03" db="EMBL/GenBank/DDBJ databases">
        <title>Single cell metagenomics reveals metabolic interactions within the superorganism composed of flagellate Streblomastix strix and complex community of Bacteroidetes bacteria on its surface.</title>
        <authorList>
            <person name="Treitli S.C."/>
            <person name="Kolisko M."/>
            <person name="Husnik F."/>
            <person name="Keeling P."/>
            <person name="Hampl V."/>
        </authorList>
    </citation>
    <scope>NUCLEOTIDE SEQUENCE [LARGE SCALE GENOMIC DNA]</scope>
    <source>
        <strain evidence="2">ST1C</strain>
    </source>
</reference>
<dbReference type="Pfam" id="PF00078">
    <property type="entry name" value="RVT_1"/>
    <property type="match status" value="1"/>
</dbReference>
<dbReference type="PANTHER" id="PTHR33050:SF7">
    <property type="entry name" value="RIBONUCLEASE H"/>
    <property type="match status" value="1"/>
</dbReference>
<name>A0A5J4TWZ2_9EUKA</name>
<dbReference type="PANTHER" id="PTHR33050">
    <property type="entry name" value="REVERSE TRANSCRIPTASE DOMAIN-CONTAINING PROTEIN"/>
    <property type="match status" value="1"/>
</dbReference>